<evidence type="ECO:0000313" key="3">
    <source>
        <dbReference type="Proteomes" id="UP000054270"/>
    </source>
</evidence>
<protein>
    <recommendedName>
        <fullName evidence="1">HAT C-terminal dimerisation domain-containing protein</fullName>
    </recommendedName>
</protein>
<sequence length="53" mass="5893">YPGLSPMALDYLSIPATSVNVERTFSRGQLILPYVRNRLSAQSTHAQLCVGNW</sequence>
<keyword evidence="3" id="KW-1185">Reference proteome</keyword>
<dbReference type="SUPFAM" id="SSF53098">
    <property type="entry name" value="Ribonuclease H-like"/>
    <property type="match status" value="1"/>
</dbReference>
<feature type="non-terminal residue" evidence="2">
    <location>
        <position position="53"/>
    </location>
</feature>
<feature type="domain" description="HAT C-terminal dimerisation" evidence="1">
    <location>
        <begin position="1"/>
        <end position="53"/>
    </location>
</feature>
<dbReference type="InterPro" id="IPR008906">
    <property type="entry name" value="HATC_C_dom"/>
</dbReference>
<dbReference type="EMBL" id="KN817576">
    <property type="protein sequence ID" value="KJA19575.1"/>
    <property type="molecule type" value="Genomic_DNA"/>
</dbReference>
<dbReference type="AlphaFoldDB" id="A0A0D2PHM9"/>
<dbReference type="GO" id="GO:0046983">
    <property type="term" value="F:protein dimerization activity"/>
    <property type="evidence" value="ECO:0007669"/>
    <property type="project" value="InterPro"/>
</dbReference>
<reference evidence="3" key="1">
    <citation type="submission" date="2014-04" db="EMBL/GenBank/DDBJ databases">
        <title>Evolutionary Origins and Diversification of the Mycorrhizal Mutualists.</title>
        <authorList>
            <consortium name="DOE Joint Genome Institute"/>
            <consortium name="Mycorrhizal Genomics Consortium"/>
            <person name="Kohler A."/>
            <person name="Kuo A."/>
            <person name="Nagy L.G."/>
            <person name="Floudas D."/>
            <person name="Copeland A."/>
            <person name="Barry K.W."/>
            <person name="Cichocki N."/>
            <person name="Veneault-Fourrey C."/>
            <person name="LaButti K."/>
            <person name="Lindquist E.A."/>
            <person name="Lipzen A."/>
            <person name="Lundell T."/>
            <person name="Morin E."/>
            <person name="Murat C."/>
            <person name="Riley R."/>
            <person name="Ohm R."/>
            <person name="Sun H."/>
            <person name="Tunlid A."/>
            <person name="Henrissat B."/>
            <person name="Grigoriev I.V."/>
            <person name="Hibbett D.S."/>
            <person name="Martin F."/>
        </authorList>
    </citation>
    <scope>NUCLEOTIDE SEQUENCE [LARGE SCALE GENOMIC DNA]</scope>
    <source>
        <strain evidence="3">FD-334 SS-4</strain>
    </source>
</reference>
<dbReference type="Pfam" id="PF05699">
    <property type="entry name" value="Dimer_Tnp_hAT"/>
    <property type="match status" value="1"/>
</dbReference>
<feature type="non-terminal residue" evidence="2">
    <location>
        <position position="1"/>
    </location>
</feature>
<organism evidence="2 3">
    <name type="scientific">Hypholoma sublateritium (strain FD-334 SS-4)</name>
    <dbReference type="NCBI Taxonomy" id="945553"/>
    <lineage>
        <taxon>Eukaryota</taxon>
        <taxon>Fungi</taxon>
        <taxon>Dikarya</taxon>
        <taxon>Basidiomycota</taxon>
        <taxon>Agaricomycotina</taxon>
        <taxon>Agaricomycetes</taxon>
        <taxon>Agaricomycetidae</taxon>
        <taxon>Agaricales</taxon>
        <taxon>Agaricineae</taxon>
        <taxon>Strophariaceae</taxon>
        <taxon>Hypholoma</taxon>
    </lineage>
</organism>
<accession>A0A0D2PHM9</accession>
<evidence type="ECO:0000313" key="2">
    <source>
        <dbReference type="EMBL" id="KJA19575.1"/>
    </source>
</evidence>
<gene>
    <name evidence="2" type="ORF">HYPSUDRAFT_122396</name>
</gene>
<proteinExistence type="predicted"/>
<dbReference type="OrthoDB" id="1715602at2759"/>
<dbReference type="Proteomes" id="UP000054270">
    <property type="component" value="Unassembled WGS sequence"/>
</dbReference>
<dbReference type="OMA" id="YPNLHRM"/>
<dbReference type="InterPro" id="IPR012337">
    <property type="entry name" value="RNaseH-like_sf"/>
</dbReference>
<evidence type="ECO:0000259" key="1">
    <source>
        <dbReference type="Pfam" id="PF05699"/>
    </source>
</evidence>
<name>A0A0D2PHM9_HYPSF</name>